<dbReference type="Proteomes" id="UP000828048">
    <property type="component" value="Chromosome 8"/>
</dbReference>
<keyword evidence="2" id="KW-1185">Reference proteome</keyword>
<name>A0ACB7YEN1_9ERIC</name>
<reference evidence="1 2" key="1">
    <citation type="journal article" date="2021" name="Hortic Res">
        <title>High-quality reference genome and annotation aids understanding of berry development for evergreen blueberry (Vaccinium darrowii).</title>
        <authorList>
            <person name="Yu J."/>
            <person name="Hulse-Kemp A.M."/>
            <person name="Babiker E."/>
            <person name="Staton M."/>
        </authorList>
    </citation>
    <scope>NUCLEOTIDE SEQUENCE [LARGE SCALE GENOMIC DNA]</scope>
    <source>
        <strain evidence="2">cv. NJ 8807/NJ 8810</strain>
        <tissue evidence="1">Young leaf</tissue>
    </source>
</reference>
<protein>
    <submittedName>
        <fullName evidence="1">Uncharacterized protein</fullName>
    </submittedName>
</protein>
<proteinExistence type="predicted"/>
<evidence type="ECO:0000313" key="1">
    <source>
        <dbReference type="EMBL" id="KAH7851995.1"/>
    </source>
</evidence>
<organism evidence="1 2">
    <name type="scientific">Vaccinium darrowii</name>
    <dbReference type="NCBI Taxonomy" id="229202"/>
    <lineage>
        <taxon>Eukaryota</taxon>
        <taxon>Viridiplantae</taxon>
        <taxon>Streptophyta</taxon>
        <taxon>Embryophyta</taxon>
        <taxon>Tracheophyta</taxon>
        <taxon>Spermatophyta</taxon>
        <taxon>Magnoliopsida</taxon>
        <taxon>eudicotyledons</taxon>
        <taxon>Gunneridae</taxon>
        <taxon>Pentapetalae</taxon>
        <taxon>asterids</taxon>
        <taxon>Ericales</taxon>
        <taxon>Ericaceae</taxon>
        <taxon>Vaccinioideae</taxon>
        <taxon>Vaccinieae</taxon>
        <taxon>Vaccinium</taxon>
    </lineage>
</organism>
<accession>A0ACB7YEN1</accession>
<sequence length="207" mass="24122">MYSNVAESFNSWIKDERYFTIRNLVDAIRVKIMDMIVERSKKTSEWVEKFYSKIYQKLNDLYQESRTWVVSPLGNGVFEVHSEPTISVNIVERNCSSQKWQQDGFPCCHAVKVIASAGKDLSYYVDPYYYADTYCALYSYPIHPIPTLWMPRHTTNEDVILPPLSKKPPGRPKSCWIPSRGEKVSQIKCKRCHKLGNHNRSIFKEAV</sequence>
<dbReference type="EMBL" id="CM037158">
    <property type="protein sequence ID" value="KAH7851995.1"/>
    <property type="molecule type" value="Genomic_DNA"/>
</dbReference>
<evidence type="ECO:0000313" key="2">
    <source>
        <dbReference type="Proteomes" id="UP000828048"/>
    </source>
</evidence>
<comment type="caution">
    <text evidence="1">The sequence shown here is derived from an EMBL/GenBank/DDBJ whole genome shotgun (WGS) entry which is preliminary data.</text>
</comment>
<gene>
    <name evidence="1" type="ORF">Vadar_019292</name>
</gene>